<dbReference type="GO" id="GO:0031177">
    <property type="term" value="F:phosphopantetheine binding"/>
    <property type="evidence" value="ECO:0007669"/>
    <property type="project" value="InterPro"/>
</dbReference>
<dbReference type="GO" id="GO:0006633">
    <property type="term" value="P:fatty acid biosynthetic process"/>
    <property type="evidence" value="ECO:0007669"/>
    <property type="project" value="InterPro"/>
</dbReference>
<dbReference type="InterPro" id="IPR014043">
    <property type="entry name" value="Acyl_transferase_dom"/>
</dbReference>
<feature type="domain" description="PKS/mFAS DH" evidence="9">
    <location>
        <begin position="912"/>
        <end position="1189"/>
    </location>
</feature>
<dbReference type="InterPro" id="IPR036736">
    <property type="entry name" value="ACP-like_sf"/>
</dbReference>
<evidence type="ECO:0000256" key="2">
    <source>
        <dbReference type="ARBA" id="ARBA00022553"/>
    </source>
</evidence>
<dbReference type="SMART" id="SM01294">
    <property type="entry name" value="PKS_PP_betabranch"/>
    <property type="match status" value="1"/>
</dbReference>
<evidence type="ECO:0000256" key="6">
    <source>
        <dbReference type="PROSITE-ProRule" id="PRU01363"/>
    </source>
</evidence>
<feature type="domain" description="Carrier" evidence="7">
    <location>
        <begin position="1682"/>
        <end position="1757"/>
    </location>
</feature>
<dbReference type="FunFam" id="3.40.47.10:FF:000019">
    <property type="entry name" value="Polyketide synthase type I"/>
    <property type="match status" value="1"/>
</dbReference>
<dbReference type="InterPro" id="IPR049552">
    <property type="entry name" value="PKS_DH_N"/>
</dbReference>
<feature type="region of interest" description="N-terminal hotdog fold" evidence="6">
    <location>
        <begin position="912"/>
        <end position="1039"/>
    </location>
</feature>
<keyword evidence="5" id="KW-0012">Acyltransferase</keyword>
<gene>
    <name evidence="10" type="ORF">CDO52_23270</name>
</gene>
<evidence type="ECO:0000256" key="3">
    <source>
        <dbReference type="ARBA" id="ARBA00022679"/>
    </source>
</evidence>
<dbReference type="InterPro" id="IPR032821">
    <property type="entry name" value="PKS_assoc"/>
</dbReference>
<keyword evidence="1" id="KW-0596">Phosphopantetheine</keyword>
<dbReference type="InterPro" id="IPR057326">
    <property type="entry name" value="KR_dom"/>
</dbReference>
<dbReference type="Gene3D" id="3.40.50.720">
    <property type="entry name" value="NAD(P)-binding Rossmann-like Domain"/>
    <property type="match status" value="1"/>
</dbReference>
<dbReference type="EMBL" id="CP022753">
    <property type="protein sequence ID" value="ASU86396.1"/>
    <property type="molecule type" value="Genomic_DNA"/>
</dbReference>
<dbReference type="Pfam" id="PF16197">
    <property type="entry name" value="KAsynt_C_assoc"/>
    <property type="match status" value="1"/>
</dbReference>
<dbReference type="CDD" id="cd00833">
    <property type="entry name" value="PKS"/>
    <property type="match status" value="1"/>
</dbReference>
<dbReference type="InterPro" id="IPR036291">
    <property type="entry name" value="NAD(P)-bd_dom_sf"/>
</dbReference>
<dbReference type="GO" id="GO:0004315">
    <property type="term" value="F:3-oxoacyl-[acyl-carrier-protein] synthase activity"/>
    <property type="evidence" value="ECO:0007669"/>
    <property type="project" value="InterPro"/>
</dbReference>
<organism evidence="10 11">
    <name type="scientific">Nocardiopsis gilva YIM 90087</name>
    <dbReference type="NCBI Taxonomy" id="1235441"/>
    <lineage>
        <taxon>Bacteria</taxon>
        <taxon>Bacillati</taxon>
        <taxon>Actinomycetota</taxon>
        <taxon>Actinomycetes</taxon>
        <taxon>Streptosporangiales</taxon>
        <taxon>Nocardiopsidaceae</taxon>
        <taxon>Nocardiopsis</taxon>
    </lineage>
</organism>
<dbReference type="SUPFAM" id="SSF55048">
    <property type="entry name" value="Probable ACP-binding domain of malonyl-CoA ACP transacylase"/>
    <property type="match status" value="1"/>
</dbReference>
<dbReference type="PANTHER" id="PTHR43775:SF51">
    <property type="entry name" value="INACTIVE PHENOLPHTHIOCEROL SYNTHESIS POLYKETIDE SYNTHASE TYPE I PKS1-RELATED"/>
    <property type="match status" value="1"/>
</dbReference>
<dbReference type="InterPro" id="IPR016039">
    <property type="entry name" value="Thiolase-like"/>
</dbReference>
<dbReference type="InterPro" id="IPR049900">
    <property type="entry name" value="PKS_mFAS_DH"/>
</dbReference>
<dbReference type="InterPro" id="IPR020807">
    <property type="entry name" value="PKS_DH"/>
</dbReference>
<dbReference type="Pfam" id="PF00550">
    <property type="entry name" value="PP-binding"/>
    <property type="match status" value="1"/>
</dbReference>
<dbReference type="InterPro" id="IPR055123">
    <property type="entry name" value="SpnB-like_Rossmann"/>
</dbReference>
<dbReference type="FunFam" id="1.10.1200.10:FF:000007">
    <property type="entry name" value="Probable polyketide synthase pks17"/>
    <property type="match status" value="1"/>
</dbReference>
<evidence type="ECO:0000259" key="7">
    <source>
        <dbReference type="PROSITE" id="PS50075"/>
    </source>
</evidence>
<dbReference type="InterPro" id="IPR020806">
    <property type="entry name" value="PKS_PP-bd"/>
</dbReference>
<dbReference type="Pfam" id="PF00109">
    <property type="entry name" value="ketoacyl-synt"/>
    <property type="match status" value="1"/>
</dbReference>
<dbReference type="InterPro" id="IPR009081">
    <property type="entry name" value="PP-bd_ACP"/>
</dbReference>
<dbReference type="SUPFAM" id="SSF53901">
    <property type="entry name" value="Thiolase-like"/>
    <property type="match status" value="1"/>
</dbReference>
<dbReference type="Pfam" id="PF21089">
    <property type="entry name" value="PKS_DH_N"/>
    <property type="match status" value="1"/>
</dbReference>
<dbReference type="SUPFAM" id="SSF47336">
    <property type="entry name" value="ACP-like"/>
    <property type="match status" value="1"/>
</dbReference>
<dbReference type="Pfam" id="PF14765">
    <property type="entry name" value="PS-DH"/>
    <property type="match status" value="1"/>
</dbReference>
<dbReference type="SMART" id="SM00825">
    <property type="entry name" value="PKS_KS"/>
    <property type="match status" value="1"/>
</dbReference>
<protein>
    <submittedName>
        <fullName evidence="10">Uncharacterized protein</fullName>
    </submittedName>
</protein>
<dbReference type="InterPro" id="IPR016035">
    <property type="entry name" value="Acyl_Trfase/lysoPLipase"/>
</dbReference>
<dbReference type="Gene3D" id="3.40.47.10">
    <property type="match status" value="1"/>
</dbReference>
<dbReference type="Pfam" id="PF08659">
    <property type="entry name" value="KR"/>
    <property type="match status" value="1"/>
</dbReference>
<keyword evidence="4" id="KW-0511">Multifunctional enzyme</keyword>
<dbReference type="PROSITE" id="PS50075">
    <property type="entry name" value="CARRIER"/>
    <property type="match status" value="1"/>
</dbReference>
<dbReference type="InterPro" id="IPR042104">
    <property type="entry name" value="PKS_dehydratase_sf"/>
</dbReference>
<dbReference type="Proteomes" id="UP000215005">
    <property type="component" value="Chromosome"/>
</dbReference>
<dbReference type="SUPFAM" id="SSF51735">
    <property type="entry name" value="NAD(P)-binding Rossmann-fold domains"/>
    <property type="match status" value="2"/>
</dbReference>
<dbReference type="Gene3D" id="3.30.70.3290">
    <property type="match status" value="1"/>
</dbReference>
<dbReference type="SUPFAM" id="SSF52151">
    <property type="entry name" value="FabD/lysophospholipase-like"/>
    <property type="match status" value="1"/>
</dbReference>
<proteinExistence type="predicted"/>
<dbReference type="Gene3D" id="3.40.366.10">
    <property type="entry name" value="Malonyl-Coenzyme A Acyl Carrier Protein, domain 2"/>
    <property type="match status" value="1"/>
</dbReference>
<dbReference type="KEGG" id="ngv:CDO52_23270"/>
<evidence type="ECO:0000313" key="10">
    <source>
        <dbReference type="EMBL" id="ASU86396.1"/>
    </source>
</evidence>
<name>A0A223SE77_9ACTN</name>
<dbReference type="PROSITE" id="PS00606">
    <property type="entry name" value="KS3_1"/>
    <property type="match status" value="1"/>
</dbReference>
<dbReference type="InterPro" id="IPR016036">
    <property type="entry name" value="Malonyl_transacylase_ACP-bd"/>
</dbReference>
<dbReference type="CDD" id="cd08956">
    <property type="entry name" value="KR_3_FAS_SDR_x"/>
    <property type="match status" value="1"/>
</dbReference>
<accession>A0A223SE77</accession>
<dbReference type="PANTHER" id="PTHR43775">
    <property type="entry name" value="FATTY ACID SYNTHASE"/>
    <property type="match status" value="1"/>
</dbReference>
<evidence type="ECO:0000313" key="11">
    <source>
        <dbReference type="Proteomes" id="UP000215005"/>
    </source>
</evidence>
<dbReference type="SMART" id="SM00823">
    <property type="entry name" value="PKS_PP"/>
    <property type="match status" value="1"/>
</dbReference>
<dbReference type="PROSITE" id="PS52019">
    <property type="entry name" value="PKS_MFAS_DH"/>
    <property type="match status" value="1"/>
</dbReference>
<dbReference type="InterPro" id="IPR050091">
    <property type="entry name" value="PKS_NRPS_Biosynth_Enz"/>
</dbReference>
<dbReference type="InterPro" id="IPR018201">
    <property type="entry name" value="Ketoacyl_synth_AS"/>
</dbReference>
<dbReference type="InterPro" id="IPR049551">
    <property type="entry name" value="PKS_DH_C"/>
</dbReference>
<feature type="domain" description="Ketosynthase family 3 (KS3)" evidence="8">
    <location>
        <begin position="19"/>
        <end position="432"/>
    </location>
</feature>
<dbReference type="FunFam" id="3.40.366.10:FF:000002">
    <property type="entry name" value="Probable polyketide synthase 2"/>
    <property type="match status" value="1"/>
</dbReference>
<dbReference type="SMART" id="SM00827">
    <property type="entry name" value="PKS_AT"/>
    <property type="match status" value="1"/>
</dbReference>
<dbReference type="InterPro" id="IPR014031">
    <property type="entry name" value="Ketoacyl_synth_C"/>
</dbReference>
<evidence type="ECO:0000256" key="4">
    <source>
        <dbReference type="ARBA" id="ARBA00023268"/>
    </source>
</evidence>
<dbReference type="Gene3D" id="3.10.129.110">
    <property type="entry name" value="Polyketide synthase dehydratase"/>
    <property type="match status" value="1"/>
</dbReference>
<dbReference type="SMART" id="SM00826">
    <property type="entry name" value="PKS_DH"/>
    <property type="match status" value="1"/>
</dbReference>
<dbReference type="InterPro" id="IPR013968">
    <property type="entry name" value="PKS_KR"/>
</dbReference>
<dbReference type="InterPro" id="IPR014030">
    <property type="entry name" value="Ketoacyl_synth_N"/>
</dbReference>
<keyword evidence="11" id="KW-1185">Reference proteome</keyword>
<evidence type="ECO:0000259" key="9">
    <source>
        <dbReference type="PROSITE" id="PS52019"/>
    </source>
</evidence>
<dbReference type="Pfam" id="PF22953">
    <property type="entry name" value="SpnB_Rossmann"/>
    <property type="match status" value="1"/>
</dbReference>
<dbReference type="PROSITE" id="PS52004">
    <property type="entry name" value="KS3_2"/>
    <property type="match status" value="1"/>
</dbReference>
<evidence type="ECO:0000259" key="8">
    <source>
        <dbReference type="PROSITE" id="PS52004"/>
    </source>
</evidence>
<keyword evidence="3" id="KW-0808">Transferase</keyword>
<feature type="active site" description="Proton acceptor; for dehydratase activity" evidence="6">
    <location>
        <position position="944"/>
    </location>
</feature>
<dbReference type="GO" id="GO:0004312">
    <property type="term" value="F:fatty acid synthase activity"/>
    <property type="evidence" value="ECO:0007669"/>
    <property type="project" value="TreeGrafter"/>
</dbReference>
<keyword evidence="2" id="KW-0597">Phosphoprotein</keyword>
<reference evidence="10 11" key="1">
    <citation type="submission" date="2017-08" db="EMBL/GenBank/DDBJ databases">
        <title>The complete genome sequence of Nocardiopsis gilva YIM 90087.</title>
        <authorList>
            <person name="Yin M."/>
            <person name="Tang S."/>
        </authorList>
    </citation>
    <scope>NUCLEOTIDE SEQUENCE [LARGE SCALE GENOMIC DNA]</scope>
    <source>
        <strain evidence="10 11">YIM 90087</strain>
    </source>
</reference>
<sequence>MLENEQLRQRNTELTQQTGEPIAIVGMACRYPGGVTSPEELWQLVMDGADGVTPFPADRGWDLDGLYDPEPGRPGKSVTREGGFLHDAADFDAGFFGVAPRDAVAIDPQQRLMLETSWEAFENAGIDPTAMKGSRTGVFAGVMYHDYGAGSSDGSLVSGRVAYTLGLEGPAVTVDTACSSSLVAMHWAAQALRSGECSLALAGGVTVMTTPDMFIYFSNQRGMAKDGRCKSFAASADGTGCSEGVGMLVLERLSDARENGHRVLAVIPGSAVNQDGASSGLTTPNGPSQQRVIRQALASAGLGPADVDVVEAHGTGTTLGDPIEAQALLATYGRQRPESGQPLLLGSIKSNLGHTQAAAGVAGVIKMVLAMRHGTVPRSLYAEDPTPQVDWTRGAVELLTEPVTWPENGHPRRAGVSSFGISGTNAHVIIEQAPAEPEPAQDTAPSAMPAVLPWLVSAKSADALRAQAARLRAHLAERPDADPADVADALLTTRSLFDHRAVVAGTSRAELLRGLDTLAAGETGPGVVSGAVARGKLAFLFTGQGAQRPGMGKELHAAFPVFAEAFDAVCAELDKHLERPLKEIVWAEEGADEAELLHQTAYTQTALFAVEVALFRLVESWGVKPAYLAGHSIGELAAAHVSGVLSLPHAAALVVARARLMQALPEGGAMVAIQATEEEVAPALAGLEAKASIAAVNGPTSVVVSGEEAEVLRIAEDFQGRGRKTRRLTVSHAFHSPLMEPMLAAFRKVAEGLTYSAPTIPIVSNVTGALADADELTDADYWVRHVRAAVRFADGIRTLERERVTTFLELGPDGVLSAMGQECVTGDEDTVFAFAPLLRRDRPEAREFAAGMGVAHTRGAKVDWSTLLDEQGTRRVELPTYAFQRRRYWSDEMAAMGAKADVAGFGQFSADHPLLGAALPLPDTDGVVLTGRLSLGKQQWLADHDILGSVLLPGTGFVELAIRAGDHVGCGVLEELTLEAPLVLPEQGGVAVQVVVGGPDASGARPVNIYSRAEGADADGTEPWVRHATGTLVAEGAAPDVDLREWPPAGATPVAVDGAYEGLIDRGYAYGPVFQGVRKAWRRGDEVFAEIALPESAQEEAARFGLHPALLDAALHTDMLDADEGDGTTRLPFSWNGVTLFASGATALRVRLSPVRGEDVAIDLADATGAPVARVDALVSRPVSAEQLSAASSARNDTLFRFDWTELEAGATGSGRCVVVGPDAFGLAPALAAAGAGGEHYDDLEALGQALASGAETPTLVIAALPGKEEGDPQAARVATHHALELAQAWLADDRFEGSRLVAATRGAVAAGRDEGVADLVHAPVWGLLRSAQVENPERFMLLDLDSSDLPVAALLAAAAADEPWLALRGGRLRVPRLARVDTTASGDAQAAQSGLDPNGTVLITGGTGVLGRLMARHLVTAHGVRHLLLTSRRGMDAPGATELKDELTGLGAEATIAACDVADRAALDGLLAAVPATAPLTAVVHTAGVIDDGVVQALTPERMDRVLRPKVDAAWNLHEATRDLDLAAFLLFSSAGGALGGPGQGNYAAANVFMDALAHHRRALGLNAASYAWGLWADGGLSGDLDTNDVGRMARAGVLGLSVEEGLSLFDAMLAMDEPLLFPVRLDFATLRSGGDGQLLAMLRGLVRMPVRRGTGAAAAEPSDDGLADRLAGMPENERGPAVLDLVRTSAATVLGHDGPSAIGPDKGFLELGFDSLTALEFRNRLRGATGLRLPATLIFDYPSPTALTEHIVSQVGGHATAGGGVEAELARLESALGSATPDAAEFSRIEARLRALAAKWAENHRPEDAADDEDDLESATAGELFDILDNELGSS</sequence>
<dbReference type="InterPro" id="IPR001227">
    <property type="entry name" value="Ac_transferase_dom_sf"/>
</dbReference>
<evidence type="ECO:0000256" key="5">
    <source>
        <dbReference type="ARBA" id="ARBA00023315"/>
    </source>
</evidence>
<dbReference type="InterPro" id="IPR020841">
    <property type="entry name" value="PKS_Beta-ketoAc_synthase_dom"/>
</dbReference>
<evidence type="ECO:0000256" key="1">
    <source>
        <dbReference type="ARBA" id="ARBA00022450"/>
    </source>
</evidence>
<dbReference type="Gene3D" id="1.10.1200.10">
    <property type="entry name" value="ACP-like"/>
    <property type="match status" value="1"/>
</dbReference>
<dbReference type="Pfam" id="PF02801">
    <property type="entry name" value="Ketoacyl-synt_C"/>
    <property type="match status" value="1"/>
</dbReference>
<feature type="region of interest" description="C-terminal hotdog fold" evidence="6">
    <location>
        <begin position="1051"/>
        <end position="1189"/>
    </location>
</feature>
<dbReference type="OrthoDB" id="4537517at2"/>
<feature type="active site" description="Proton donor; for dehydratase activity" evidence="6">
    <location>
        <position position="1112"/>
    </location>
</feature>
<dbReference type="Pfam" id="PF00698">
    <property type="entry name" value="Acyl_transf_1"/>
    <property type="match status" value="1"/>
</dbReference>
<dbReference type="SMART" id="SM00822">
    <property type="entry name" value="PKS_KR"/>
    <property type="match status" value="1"/>
</dbReference>